<feature type="domain" description="Exostosin GT47" evidence="5">
    <location>
        <begin position="49"/>
        <end position="384"/>
    </location>
</feature>
<keyword evidence="3" id="KW-0333">Golgi apparatus</keyword>
<reference evidence="6 7" key="1">
    <citation type="journal article" date="2024" name="Nat. Commun.">
        <title>Phylogenomics reveals the evolutionary origins of lichenization in chlorophyte algae.</title>
        <authorList>
            <person name="Puginier C."/>
            <person name="Libourel C."/>
            <person name="Otte J."/>
            <person name="Skaloud P."/>
            <person name="Haon M."/>
            <person name="Grisel S."/>
            <person name="Petersen M."/>
            <person name="Berrin J.G."/>
            <person name="Delaux P.M."/>
            <person name="Dal Grande F."/>
            <person name="Keller J."/>
        </authorList>
    </citation>
    <scope>NUCLEOTIDE SEQUENCE [LARGE SCALE GENOMIC DNA]</scope>
    <source>
        <strain evidence="6 7">SAG 245.80</strain>
    </source>
</reference>
<dbReference type="InterPro" id="IPR004263">
    <property type="entry name" value="Exostosin"/>
</dbReference>
<dbReference type="Pfam" id="PF03016">
    <property type="entry name" value="Exostosin_GT47"/>
    <property type="match status" value="1"/>
</dbReference>
<dbReference type="GO" id="GO:0000139">
    <property type="term" value="C:Golgi membrane"/>
    <property type="evidence" value="ECO:0007669"/>
    <property type="project" value="UniProtKB-SubCell"/>
</dbReference>
<evidence type="ECO:0000313" key="7">
    <source>
        <dbReference type="Proteomes" id="UP001445335"/>
    </source>
</evidence>
<dbReference type="GO" id="GO:0016757">
    <property type="term" value="F:glycosyltransferase activity"/>
    <property type="evidence" value="ECO:0007669"/>
    <property type="project" value="InterPro"/>
</dbReference>
<feature type="signal peptide" evidence="4">
    <location>
        <begin position="1"/>
        <end position="34"/>
    </location>
</feature>
<gene>
    <name evidence="6" type="ORF">WJX81_004863</name>
</gene>
<evidence type="ECO:0000313" key="6">
    <source>
        <dbReference type="EMBL" id="KAK9834868.1"/>
    </source>
</evidence>
<evidence type="ECO:0000256" key="2">
    <source>
        <dbReference type="ARBA" id="ARBA00010271"/>
    </source>
</evidence>
<dbReference type="Proteomes" id="UP001445335">
    <property type="component" value="Unassembled WGS sequence"/>
</dbReference>
<keyword evidence="7" id="KW-1185">Reference proteome</keyword>
<evidence type="ECO:0000256" key="4">
    <source>
        <dbReference type="SAM" id="SignalP"/>
    </source>
</evidence>
<evidence type="ECO:0000256" key="3">
    <source>
        <dbReference type="ARBA" id="ARBA00023034"/>
    </source>
</evidence>
<comment type="similarity">
    <text evidence="2">Belongs to the glycosyltransferase 47 family.</text>
</comment>
<protein>
    <recommendedName>
        <fullName evidence="5">Exostosin GT47 domain-containing protein</fullName>
    </recommendedName>
</protein>
<dbReference type="EMBL" id="JALJOU010000031">
    <property type="protein sequence ID" value="KAK9834868.1"/>
    <property type="molecule type" value="Genomic_DNA"/>
</dbReference>
<sequence>MLTDIRTGTPGPQQMLRAASVLLALLGHWSPAACISSTHGDDLLQDVHARVYVADLPPKYNLHIIAKEGCEDGRFLKEMLANPLGPLFESSLDVALYRETPYYSLELHMHLQVLYSPLRVLTPEEADVVYVPFYGTQLWADLGGGEGACKPNWTEAAQDELVAQFWADAPALLPTLGAKPHWMQLSEIEWMIHRGCGDGWGIPIACHPLAAHVTFATPEALSELHPTAFRQRYYGREPANNNSVAIPYLGHIHRVSMQNRAKLLAEEGVAAKKEFLASMSFGSMRWAYLRMNLTEQCKAEPDECWYVQYNSFAEVIDSYRRAWFCVQPYGDSPTRSALLDCIASGLSVPCVFDEYLFDMLPFSDVVDFRSMMAYVAEEDVIAPGGNLLRTLRAYSNDTRAAMLSTVQRMSHAFQYAVQPNHLLVRHDSLATVHPLDDAFTMSFKAVLRHACKRAHHHCHKPKGGHGLGRRGSAGDASLALEANRRAAEAG</sequence>
<comment type="caution">
    <text evidence="6">The sequence shown here is derived from an EMBL/GenBank/DDBJ whole genome shotgun (WGS) entry which is preliminary data.</text>
</comment>
<comment type="subcellular location">
    <subcellularLocation>
        <location evidence="1">Golgi apparatus membrane</location>
        <topology evidence="1">Single-pass type II membrane protein</topology>
    </subcellularLocation>
</comment>
<accession>A0AAW1RMH2</accession>
<keyword evidence="4" id="KW-0732">Signal</keyword>
<organism evidence="6 7">
    <name type="scientific">Elliptochloris bilobata</name>
    <dbReference type="NCBI Taxonomy" id="381761"/>
    <lineage>
        <taxon>Eukaryota</taxon>
        <taxon>Viridiplantae</taxon>
        <taxon>Chlorophyta</taxon>
        <taxon>core chlorophytes</taxon>
        <taxon>Trebouxiophyceae</taxon>
        <taxon>Trebouxiophyceae incertae sedis</taxon>
        <taxon>Elliptochloris clade</taxon>
        <taxon>Elliptochloris</taxon>
    </lineage>
</organism>
<evidence type="ECO:0000259" key="5">
    <source>
        <dbReference type="Pfam" id="PF03016"/>
    </source>
</evidence>
<name>A0AAW1RMH2_9CHLO</name>
<proteinExistence type="inferred from homology"/>
<feature type="chain" id="PRO_5043688132" description="Exostosin GT47 domain-containing protein" evidence="4">
    <location>
        <begin position="35"/>
        <end position="490"/>
    </location>
</feature>
<dbReference type="AlphaFoldDB" id="A0AAW1RMH2"/>
<dbReference type="PANTHER" id="PTHR11062:SF281">
    <property type="entry name" value="EXOSTOSIN-LIKE 2"/>
    <property type="match status" value="1"/>
</dbReference>
<dbReference type="PANTHER" id="PTHR11062">
    <property type="entry name" value="EXOSTOSIN HEPARAN SULFATE GLYCOSYLTRANSFERASE -RELATED"/>
    <property type="match status" value="1"/>
</dbReference>
<dbReference type="InterPro" id="IPR040911">
    <property type="entry name" value="Exostosin_GT47"/>
</dbReference>
<evidence type="ECO:0000256" key="1">
    <source>
        <dbReference type="ARBA" id="ARBA00004323"/>
    </source>
</evidence>